<gene>
    <name evidence="2" type="ORF">H5P27_16225</name>
</gene>
<comment type="caution">
    <text evidence="2">The sequence shown here is derived from an EMBL/GenBank/DDBJ whole genome shotgun (WGS) entry which is preliminary data.</text>
</comment>
<evidence type="ECO:0000313" key="2">
    <source>
        <dbReference type="EMBL" id="MBC2607600.1"/>
    </source>
</evidence>
<dbReference type="Proteomes" id="UP000526501">
    <property type="component" value="Unassembled WGS sequence"/>
</dbReference>
<accession>A0A7X1B8F6</accession>
<feature type="region of interest" description="Disordered" evidence="1">
    <location>
        <begin position="1"/>
        <end position="22"/>
    </location>
</feature>
<organism evidence="2 3">
    <name type="scientific">Pelagicoccus albus</name>
    <dbReference type="NCBI Taxonomy" id="415222"/>
    <lineage>
        <taxon>Bacteria</taxon>
        <taxon>Pseudomonadati</taxon>
        <taxon>Verrucomicrobiota</taxon>
        <taxon>Opitutia</taxon>
        <taxon>Puniceicoccales</taxon>
        <taxon>Pelagicoccaceae</taxon>
        <taxon>Pelagicoccus</taxon>
    </lineage>
</organism>
<evidence type="ECO:0000256" key="1">
    <source>
        <dbReference type="SAM" id="MobiDB-lite"/>
    </source>
</evidence>
<dbReference type="AlphaFoldDB" id="A0A7X1B8F6"/>
<sequence length="79" mass="8598">MSTLAKASGGEQNPGKKAPFDTSLRAARTFQQISSQYWGKKNRGSALSYLQSLSELEIKAVIRVHGFAMDLPLGRDGNN</sequence>
<name>A0A7X1B8F6_9BACT</name>
<protein>
    <submittedName>
        <fullName evidence="2">Uncharacterized protein</fullName>
    </submittedName>
</protein>
<proteinExistence type="predicted"/>
<dbReference type="RefSeq" id="WP_185661476.1">
    <property type="nucleotide sequence ID" value="NZ_CAWPOO010000013.1"/>
</dbReference>
<dbReference type="EMBL" id="JACHVC010000013">
    <property type="protein sequence ID" value="MBC2607600.1"/>
    <property type="molecule type" value="Genomic_DNA"/>
</dbReference>
<evidence type="ECO:0000313" key="3">
    <source>
        <dbReference type="Proteomes" id="UP000526501"/>
    </source>
</evidence>
<reference evidence="2 3" key="1">
    <citation type="submission" date="2020-07" db="EMBL/GenBank/DDBJ databases">
        <authorList>
            <person name="Feng X."/>
        </authorList>
    </citation>
    <scope>NUCLEOTIDE SEQUENCE [LARGE SCALE GENOMIC DNA]</scope>
    <source>
        <strain evidence="2 3">JCM23202</strain>
    </source>
</reference>
<keyword evidence="3" id="KW-1185">Reference proteome</keyword>